<proteinExistence type="predicted"/>
<organism evidence="1">
    <name type="scientific">Drosophila melanogaster</name>
    <name type="common">Fruit fly</name>
    <dbReference type="NCBI Taxonomy" id="7227"/>
    <lineage>
        <taxon>Eukaryota</taxon>
        <taxon>Metazoa</taxon>
        <taxon>Ecdysozoa</taxon>
        <taxon>Arthropoda</taxon>
        <taxon>Hexapoda</taxon>
        <taxon>Insecta</taxon>
        <taxon>Pterygota</taxon>
        <taxon>Neoptera</taxon>
        <taxon>Endopterygota</taxon>
        <taxon>Diptera</taxon>
        <taxon>Brachycera</taxon>
        <taxon>Muscomorpha</taxon>
        <taxon>Ephydroidea</taxon>
        <taxon>Drosophilidae</taxon>
        <taxon>Drosophila</taxon>
        <taxon>Sophophora</taxon>
    </lineage>
</organism>
<accession>Q6IHD1</accession>
<sequence length="105" mass="11492">MSKLFRLDERTRTYKVPGGGRDGVEERVCDKLERTPNRIGVGGTCNTCHTKNHINCCTQPFRLQIVEGGDSAGEGGFGGGEVLWAENVDYLGSSLVEFSQGVRRN</sequence>
<reference evidence="1" key="1">
    <citation type="journal article" date="2003" name="Genome Biol.">
        <title>An integrated gene annotation and transcriptional profiling approach towards the full gene content of the Drosophila genome.</title>
        <authorList>
            <person name="Hild M."/>
            <person name="Beckmann B."/>
            <person name="Haas S.A."/>
            <person name="Koch B."/>
            <person name="Solovyev V."/>
            <person name="Busold C."/>
            <person name="Fellenberg K."/>
            <person name="Boutros M."/>
            <person name="Vingron M."/>
            <person name="Sauer F."/>
            <person name="Hoheisel J.D."/>
            <person name="Paro R."/>
        </authorList>
    </citation>
    <scope>NUCLEOTIDE SEQUENCE</scope>
</reference>
<dbReference type="EMBL" id="BK003485">
    <property type="protein sequence ID" value="DAA03684.1"/>
    <property type="molecule type" value="Genomic_DNA"/>
</dbReference>
<evidence type="ECO:0000313" key="1">
    <source>
        <dbReference type="EMBL" id="DAA03684.1"/>
    </source>
</evidence>
<protein>
    <submittedName>
        <fullName evidence="1">HDC02732</fullName>
    </submittedName>
</protein>
<name>Q6IHD1_DROME</name>
<dbReference type="AlphaFoldDB" id="Q6IHD1"/>
<gene>
    <name evidence="1" type="ORF">HDC02732</name>
</gene>